<dbReference type="Gene3D" id="3.40.50.300">
    <property type="entry name" value="P-loop containing nucleotide triphosphate hydrolases"/>
    <property type="match status" value="3"/>
</dbReference>
<dbReference type="InterPro" id="IPR014001">
    <property type="entry name" value="Helicase_ATP-bd"/>
</dbReference>
<keyword evidence="3" id="KW-0347">Helicase</keyword>
<reference evidence="7" key="1">
    <citation type="submission" date="2020-01" db="EMBL/GenBank/DDBJ databases">
        <title>Development of genomics and gene disruption for Polysphondylium violaceum indicates a role for the polyketide synthase stlB in stalk morphogenesis.</title>
        <authorList>
            <person name="Narita B."/>
            <person name="Kawabe Y."/>
            <person name="Kin K."/>
            <person name="Saito T."/>
            <person name="Gibbs R."/>
            <person name="Kuspa A."/>
            <person name="Muzny D."/>
            <person name="Queller D."/>
            <person name="Richards S."/>
            <person name="Strassman J."/>
            <person name="Sucgang R."/>
            <person name="Worley K."/>
            <person name="Schaap P."/>
        </authorList>
    </citation>
    <scope>NUCLEOTIDE SEQUENCE</scope>
    <source>
        <strain evidence="7">QSvi11</strain>
    </source>
</reference>
<sequence length="1353" mass="155465">MDGNTILQFRKIYIQNIVTYLKSLIWKDGTLPDFEYDQFSIDNKNTLNNFLGSFSTYLMTQNLNVEIMKCIISFLSASQNLELNLYTKRPSTYILNLSDLSQKKLLLDKAQELLNPSTFESPVKKIIYLDNNVKDSPEVKGHKTRYVRDVLKYIKDLLWKEGSLPNFDYPIFTFIRAHQKAAKKFFQLYRYQFEMVAKTHKDKTTTEFLRKFSNQLINTELDKFKKQPEKYTLDFSDLSHKQMLQTRAKQWIGNVSPTQYSVAPPRQQAPKRPTFSNKLDFESPESIKKSLLQMDPNNFKIQVELEEAQLVYQSPTEYFKILQPLLINEMKAQVSNQLKMTPPLIPFVADFNDNGLIGFSYEKLNTLVIKNDLIVIYEDIVNLPEHSPKKIFGHIISHIETKKLFIIRIHKEADPTFYNQIVEGTKRKTGFLFRKIYNWFTFDREYNSLREIVKSGPLIQYIVNPTSLRSNNRAKTFKEIAYKEWFDAYHLNDSQITALILSLTQKFTLIHGPPGTGKTNVVIALIAASLRLNLNKHYRILVCAPSHAAVDEIAKRLIYNGVSDGTENGRLYPRVCRIGRKESISKEIHPIALWGKKNYRQILKNSTIILSTLAGAGNETMESFMNKHDIDLLIIDEASQSVEPSALIPLKQQVAQVVMIGDANQLAPTTFAKESEKLFYKRSLFERFFENGVKTEMLRVQYRMHPTLANIISRIFYQGKLINGYNVRDYEQNFYKKYRPLTFFNIPDSKELSSSENKSFANQTEVDLIFLLIQDLFQNFPETKDMSIGIITGYKHQRKQIQDFKSKFKNLDNITINTVDGFQGQQQDIIFFSTVRVLNIGFLGDVRRMNVALSRAKYANFILGNLNLLSTHKEWKEYLDYVAKNKGMVLFTEKHFKDLKTTIHNFDKNSASGPTLVLGDPTATNEVDPSLHEDEIRHENDDQEFEDEAEVDLATAMNNLTINGNAANNINQGADEKAEMAKLILTNTYDKYKLAINLTHSMVGLGSLFAGDKEFTIILNHLKQDTKKQLFVEPNYQSQSFTSRALIEVYGQQINASQMKLKGDLIKKIEAFLSTIPNKKYKVKPYGSYVSGVAIADSDVDLCITNRGAVGPPALEQEHLHRCFAASPQFHNIVYIREAKVPIIRFKFEDIDFDISFNPEGQKNSKLIKLYSTLDNRAHQLLILVKYWASKKGISSAANGFLSSYSWANMVIFSLMCVDPPVLPCLASNPLAKNNWSSTNTDSIDLLLFKFFKLYSNFDFKDLLISVSIGKISKVANTPRMMPGKKFKNKLVVFIQDLLIPDKNTARGLRLNELEIIQMELLSALYIIETSDYMDIFSPSNTKTQLLHKRVNN</sequence>
<dbReference type="Gene3D" id="3.30.460.10">
    <property type="entry name" value="Beta Polymerase, domain 2"/>
    <property type="match status" value="1"/>
</dbReference>
<dbReference type="GO" id="GO:0003678">
    <property type="term" value="F:DNA helicase activity"/>
    <property type="evidence" value="ECO:0007669"/>
    <property type="project" value="UniProtKB-EC"/>
</dbReference>
<evidence type="ECO:0000256" key="1">
    <source>
        <dbReference type="ARBA" id="ARBA00022741"/>
    </source>
</evidence>
<dbReference type="Proteomes" id="UP000695562">
    <property type="component" value="Unassembled WGS sequence"/>
</dbReference>
<feature type="domain" description="Helicase ATP-binding" evidence="6">
    <location>
        <begin position="499"/>
        <end position="659"/>
    </location>
</feature>
<dbReference type="PANTHER" id="PTHR10887">
    <property type="entry name" value="DNA2/NAM7 HELICASE FAMILY"/>
    <property type="match status" value="1"/>
</dbReference>
<name>A0A8J4PUC2_9MYCE</name>
<dbReference type="GO" id="GO:0006369">
    <property type="term" value="P:termination of RNA polymerase II transcription"/>
    <property type="evidence" value="ECO:0007669"/>
    <property type="project" value="TreeGrafter"/>
</dbReference>
<evidence type="ECO:0000259" key="6">
    <source>
        <dbReference type="PROSITE" id="PS51192"/>
    </source>
</evidence>
<dbReference type="SMART" id="SM00487">
    <property type="entry name" value="DEXDc"/>
    <property type="match status" value="1"/>
</dbReference>
<dbReference type="Pfam" id="PF13086">
    <property type="entry name" value="AAA_11"/>
    <property type="match status" value="2"/>
</dbReference>
<dbReference type="Gene3D" id="1.10.1410.10">
    <property type="match status" value="1"/>
</dbReference>
<dbReference type="InterPro" id="IPR054708">
    <property type="entry name" value="MTPAP-like_central"/>
</dbReference>
<dbReference type="FunFam" id="3.40.50.300:FF:000326">
    <property type="entry name" value="P-loop containing nucleoside triphosphate hydrolase"/>
    <property type="match status" value="1"/>
</dbReference>
<dbReference type="GO" id="GO:0046872">
    <property type="term" value="F:metal ion binding"/>
    <property type="evidence" value="ECO:0007669"/>
    <property type="project" value="UniProtKB-KW"/>
</dbReference>
<keyword evidence="2" id="KW-0378">Hydrolase</keyword>
<dbReference type="CDD" id="cd05402">
    <property type="entry name" value="NT_PAP_TUTase"/>
    <property type="match status" value="1"/>
</dbReference>
<dbReference type="GO" id="GO:0005694">
    <property type="term" value="C:chromosome"/>
    <property type="evidence" value="ECO:0007669"/>
    <property type="project" value="UniProtKB-ARBA"/>
</dbReference>
<dbReference type="InterPro" id="IPR041677">
    <property type="entry name" value="DNA2/NAM7_AAA_11"/>
</dbReference>
<evidence type="ECO:0000256" key="3">
    <source>
        <dbReference type="ARBA" id="ARBA00022806"/>
    </source>
</evidence>
<dbReference type="GO" id="GO:0001147">
    <property type="term" value="F:transcription termination site sequence-specific DNA binding"/>
    <property type="evidence" value="ECO:0007669"/>
    <property type="project" value="TreeGrafter"/>
</dbReference>
<dbReference type="InterPro" id="IPR047187">
    <property type="entry name" value="SF1_C_Upf1"/>
</dbReference>
<comment type="caution">
    <text evidence="7">The sequence shown here is derived from an EMBL/GenBank/DDBJ whole genome shotgun (WGS) entry which is preliminary data.</text>
</comment>
<dbReference type="Pfam" id="PF22600">
    <property type="entry name" value="MTPAP-like_central"/>
    <property type="match status" value="1"/>
</dbReference>
<proteinExistence type="predicted"/>
<evidence type="ECO:0000313" key="7">
    <source>
        <dbReference type="EMBL" id="KAF2072784.1"/>
    </source>
</evidence>
<dbReference type="InterPro" id="IPR003593">
    <property type="entry name" value="AAA+_ATPase"/>
</dbReference>
<dbReference type="EMBL" id="AJWJ01000248">
    <property type="protein sequence ID" value="KAF2072784.1"/>
    <property type="molecule type" value="Genomic_DNA"/>
</dbReference>
<dbReference type="SUPFAM" id="SSF81301">
    <property type="entry name" value="Nucleotidyltransferase"/>
    <property type="match status" value="1"/>
</dbReference>
<dbReference type="InterPro" id="IPR043519">
    <property type="entry name" value="NT_sf"/>
</dbReference>
<evidence type="ECO:0000256" key="4">
    <source>
        <dbReference type="ARBA" id="ARBA00022840"/>
    </source>
</evidence>
<comment type="catalytic activity">
    <reaction evidence="5">
        <text>ATP + H2O = ADP + phosphate + H(+)</text>
        <dbReference type="Rhea" id="RHEA:13065"/>
        <dbReference type="ChEBI" id="CHEBI:15377"/>
        <dbReference type="ChEBI" id="CHEBI:15378"/>
        <dbReference type="ChEBI" id="CHEBI:30616"/>
        <dbReference type="ChEBI" id="CHEBI:43474"/>
        <dbReference type="ChEBI" id="CHEBI:456216"/>
        <dbReference type="EC" id="3.6.4.12"/>
    </reaction>
    <physiologicalReaction direction="left-to-right" evidence="5">
        <dbReference type="Rhea" id="RHEA:13066"/>
    </physiologicalReaction>
</comment>
<evidence type="ECO:0000256" key="2">
    <source>
        <dbReference type="ARBA" id="ARBA00022801"/>
    </source>
</evidence>
<evidence type="ECO:0000313" key="8">
    <source>
        <dbReference type="Proteomes" id="UP000695562"/>
    </source>
</evidence>
<dbReference type="OrthoDB" id="21457at2759"/>
<gene>
    <name evidence="7" type="ORF">CYY_005907</name>
</gene>
<dbReference type="InterPro" id="IPR045055">
    <property type="entry name" value="DNA2/NAM7-like"/>
</dbReference>
<evidence type="ECO:0000256" key="5">
    <source>
        <dbReference type="ARBA" id="ARBA00048432"/>
    </source>
</evidence>
<dbReference type="GO" id="GO:0016604">
    <property type="term" value="C:nuclear body"/>
    <property type="evidence" value="ECO:0007669"/>
    <property type="project" value="TreeGrafter"/>
</dbReference>
<keyword evidence="1" id="KW-0547">Nucleotide-binding</keyword>
<dbReference type="PANTHER" id="PTHR10887:SF495">
    <property type="entry name" value="HELICASE SENATAXIN ISOFORM X1-RELATED"/>
    <property type="match status" value="1"/>
</dbReference>
<dbReference type="SMART" id="SM00382">
    <property type="entry name" value="AAA"/>
    <property type="match status" value="1"/>
</dbReference>
<dbReference type="SUPFAM" id="SSF81631">
    <property type="entry name" value="PAP/OAS1 substrate-binding domain"/>
    <property type="match status" value="1"/>
</dbReference>
<dbReference type="CDD" id="cd18808">
    <property type="entry name" value="SF1_C_Upf1"/>
    <property type="match status" value="1"/>
</dbReference>
<dbReference type="SUPFAM" id="SSF52540">
    <property type="entry name" value="P-loop containing nucleoside triphosphate hydrolases"/>
    <property type="match status" value="1"/>
</dbReference>
<accession>A0A8J4PUC2</accession>
<protein>
    <recommendedName>
        <fullName evidence="6">Helicase ATP-binding domain-containing protein</fullName>
    </recommendedName>
</protein>
<keyword evidence="4" id="KW-0067">ATP-binding</keyword>
<dbReference type="InterPro" id="IPR027417">
    <property type="entry name" value="P-loop_NTPase"/>
</dbReference>
<organism evidence="7 8">
    <name type="scientific">Polysphondylium violaceum</name>
    <dbReference type="NCBI Taxonomy" id="133409"/>
    <lineage>
        <taxon>Eukaryota</taxon>
        <taxon>Amoebozoa</taxon>
        <taxon>Evosea</taxon>
        <taxon>Eumycetozoa</taxon>
        <taxon>Dictyostelia</taxon>
        <taxon>Dictyosteliales</taxon>
        <taxon>Dictyosteliaceae</taxon>
        <taxon>Polysphondylium</taxon>
    </lineage>
</organism>
<keyword evidence="8" id="KW-1185">Reference proteome</keyword>
<dbReference type="CDD" id="cd18042">
    <property type="entry name" value="DEXXQc_SETX"/>
    <property type="match status" value="1"/>
</dbReference>
<dbReference type="GO" id="GO:0005524">
    <property type="term" value="F:ATP binding"/>
    <property type="evidence" value="ECO:0007669"/>
    <property type="project" value="UniProtKB-KW"/>
</dbReference>
<dbReference type="Pfam" id="PF13087">
    <property type="entry name" value="AAA_12"/>
    <property type="match status" value="1"/>
</dbReference>
<dbReference type="PROSITE" id="PS51192">
    <property type="entry name" value="HELICASE_ATP_BIND_1"/>
    <property type="match status" value="1"/>
</dbReference>
<dbReference type="GO" id="GO:0016787">
    <property type="term" value="F:hydrolase activity"/>
    <property type="evidence" value="ECO:0007669"/>
    <property type="project" value="UniProtKB-KW"/>
</dbReference>
<dbReference type="InterPro" id="IPR041679">
    <property type="entry name" value="DNA2/NAM7-like_C"/>
</dbReference>